<gene>
    <name evidence="1" type="ORF">FIBSPDRAFT_969506</name>
</gene>
<dbReference type="Proteomes" id="UP000076532">
    <property type="component" value="Unassembled WGS sequence"/>
</dbReference>
<keyword evidence="2" id="KW-1185">Reference proteome</keyword>
<accession>A0A167TG01</accession>
<proteinExistence type="predicted"/>
<dbReference type="AlphaFoldDB" id="A0A167TG01"/>
<sequence>MDNGDEQPDHPSRPPTAPTAFQLSANWSQAIAAMATSVYNQIFAQVHENLIQAFSTEVQRLKDSNTVIAAAYTAWDRGDRGTDHIRRPQRSVMVIGNAVQFETFASDVMKILWSQGFLTGTAAMWLSNITHSQSFTPARYNFDLWITGFHTMFCSCNCAADARKALHYLSMGNQLILVYCNKAKAIILDLAPGDRGSNLVLDRFKAGLLVVVATCLLNMQLKYTNIDETLKYLLANEQDFIELNHWLTTSHRAAALCYDVYS</sequence>
<reference evidence="1 2" key="1">
    <citation type="journal article" date="2016" name="Mol. Biol. Evol.">
        <title>Comparative Genomics of Early-Diverging Mushroom-Forming Fungi Provides Insights into the Origins of Lignocellulose Decay Capabilities.</title>
        <authorList>
            <person name="Nagy L.G."/>
            <person name="Riley R."/>
            <person name="Tritt A."/>
            <person name="Adam C."/>
            <person name="Daum C."/>
            <person name="Floudas D."/>
            <person name="Sun H."/>
            <person name="Yadav J.S."/>
            <person name="Pangilinan J."/>
            <person name="Larsson K.H."/>
            <person name="Matsuura K."/>
            <person name="Barry K."/>
            <person name="Labutti K."/>
            <person name="Kuo R."/>
            <person name="Ohm R.A."/>
            <person name="Bhattacharya S.S."/>
            <person name="Shirouzu T."/>
            <person name="Yoshinaga Y."/>
            <person name="Martin F.M."/>
            <person name="Grigoriev I.V."/>
            <person name="Hibbett D.S."/>
        </authorList>
    </citation>
    <scope>NUCLEOTIDE SEQUENCE [LARGE SCALE GENOMIC DNA]</scope>
    <source>
        <strain evidence="1 2">CBS 109695</strain>
    </source>
</reference>
<name>A0A167TG01_9AGAM</name>
<dbReference type="STRING" id="436010.A0A167TG01"/>
<protein>
    <submittedName>
        <fullName evidence="1">Uncharacterized protein</fullName>
    </submittedName>
</protein>
<evidence type="ECO:0000313" key="2">
    <source>
        <dbReference type="Proteomes" id="UP000076532"/>
    </source>
</evidence>
<evidence type="ECO:0000313" key="1">
    <source>
        <dbReference type="EMBL" id="KZP02903.1"/>
    </source>
</evidence>
<dbReference type="EMBL" id="KV418248">
    <property type="protein sequence ID" value="KZP02903.1"/>
    <property type="molecule type" value="Genomic_DNA"/>
</dbReference>
<organism evidence="1 2">
    <name type="scientific">Athelia psychrophila</name>
    <dbReference type="NCBI Taxonomy" id="1759441"/>
    <lineage>
        <taxon>Eukaryota</taxon>
        <taxon>Fungi</taxon>
        <taxon>Dikarya</taxon>
        <taxon>Basidiomycota</taxon>
        <taxon>Agaricomycotina</taxon>
        <taxon>Agaricomycetes</taxon>
        <taxon>Agaricomycetidae</taxon>
        <taxon>Atheliales</taxon>
        <taxon>Atheliaceae</taxon>
        <taxon>Athelia</taxon>
    </lineage>
</organism>